<comment type="caution">
    <text evidence="4">The sequence shown here is derived from an EMBL/GenBank/DDBJ whole genome shotgun (WGS) entry which is preliminary data.</text>
</comment>
<evidence type="ECO:0000256" key="2">
    <source>
        <dbReference type="SAM" id="MobiDB-lite"/>
    </source>
</evidence>
<dbReference type="PRINTS" id="PR00453">
    <property type="entry name" value="VWFADOMAIN"/>
</dbReference>
<evidence type="ECO:0000256" key="3">
    <source>
        <dbReference type="SAM" id="SignalP"/>
    </source>
</evidence>
<protein>
    <submittedName>
        <fullName evidence="4">Uncharacterized protein</fullName>
    </submittedName>
</protein>
<feature type="chain" id="PRO_5043400254" evidence="3">
    <location>
        <begin position="22"/>
        <end position="330"/>
    </location>
</feature>
<dbReference type="SMART" id="SM00327">
    <property type="entry name" value="VWA"/>
    <property type="match status" value="1"/>
</dbReference>
<dbReference type="InterPro" id="IPR050525">
    <property type="entry name" value="ECM_Assembly_Org"/>
</dbReference>
<dbReference type="PANTHER" id="PTHR24020:SF20">
    <property type="entry name" value="PH DOMAIN-CONTAINING PROTEIN"/>
    <property type="match status" value="1"/>
</dbReference>
<dbReference type="OrthoDB" id="5988473at2759"/>
<dbReference type="GO" id="GO:0007155">
    <property type="term" value="P:cell adhesion"/>
    <property type="evidence" value="ECO:0007669"/>
    <property type="project" value="UniProtKB-KW"/>
</dbReference>
<reference evidence="4" key="1">
    <citation type="submission" date="2020-04" db="EMBL/GenBank/DDBJ databases">
        <authorList>
            <person name="Alioto T."/>
            <person name="Alioto T."/>
            <person name="Gomez Garrido J."/>
        </authorList>
    </citation>
    <scope>NUCLEOTIDE SEQUENCE</scope>
    <source>
        <strain evidence="4">A484AB</strain>
    </source>
</reference>
<dbReference type="PANTHER" id="PTHR24020">
    <property type="entry name" value="COLLAGEN ALPHA"/>
    <property type="match status" value="1"/>
</dbReference>
<dbReference type="InterPro" id="IPR036465">
    <property type="entry name" value="vWFA_dom_sf"/>
</dbReference>
<dbReference type="SUPFAM" id="SSF53300">
    <property type="entry name" value="vWA-like"/>
    <property type="match status" value="1"/>
</dbReference>
<feature type="region of interest" description="Disordered" evidence="2">
    <location>
        <begin position="239"/>
        <end position="330"/>
    </location>
</feature>
<dbReference type="Pfam" id="PF00092">
    <property type="entry name" value="VWA"/>
    <property type="match status" value="1"/>
</dbReference>
<dbReference type="CDD" id="cd01450">
    <property type="entry name" value="vWFA_subfamily_ECM"/>
    <property type="match status" value="1"/>
</dbReference>
<gene>
    <name evidence="4" type="ORF">PACLA_8A014042</name>
</gene>
<dbReference type="Pfam" id="PF01391">
    <property type="entry name" value="Collagen"/>
    <property type="match status" value="1"/>
</dbReference>
<organism evidence="4 5">
    <name type="scientific">Paramuricea clavata</name>
    <name type="common">Red gorgonian</name>
    <name type="synonym">Violescent sea-whip</name>
    <dbReference type="NCBI Taxonomy" id="317549"/>
    <lineage>
        <taxon>Eukaryota</taxon>
        <taxon>Metazoa</taxon>
        <taxon>Cnidaria</taxon>
        <taxon>Anthozoa</taxon>
        <taxon>Octocorallia</taxon>
        <taxon>Malacalcyonacea</taxon>
        <taxon>Plexauridae</taxon>
        <taxon>Paramuricea</taxon>
    </lineage>
</organism>
<feature type="signal peptide" evidence="3">
    <location>
        <begin position="1"/>
        <end position="21"/>
    </location>
</feature>
<feature type="compositionally biased region" description="Gly residues" evidence="2">
    <location>
        <begin position="249"/>
        <end position="258"/>
    </location>
</feature>
<keyword evidence="1" id="KW-0130">Cell adhesion</keyword>
<dbReference type="InterPro" id="IPR008160">
    <property type="entry name" value="Collagen"/>
</dbReference>
<evidence type="ECO:0000313" key="5">
    <source>
        <dbReference type="Proteomes" id="UP001152795"/>
    </source>
</evidence>
<dbReference type="Gene3D" id="3.40.50.410">
    <property type="entry name" value="von Willebrand factor, type A domain"/>
    <property type="match status" value="1"/>
</dbReference>
<evidence type="ECO:0000256" key="1">
    <source>
        <dbReference type="ARBA" id="ARBA00022889"/>
    </source>
</evidence>
<evidence type="ECO:0000313" key="4">
    <source>
        <dbReference type="EMBL" id="CAB3986092.1"/>
    </source>
</evidence>
<dbReference type="Proteomes" id="UP001152795">
    <property type="component" value="Unassembled WGS sequence"/>
</dbReference>
<accession>A0A6S7GAB5</accession>
<keyword evidence="3" id="KW-0732">Signal</keyword>
<dbReference type="EMBL" id="CACRXK020000962">
    <property type="protein sequence ID" value="CAB3986092.1"/>
    <property type="molecule type" value="Genomic_DNA"/>
</dbReference>
<sequence length="330" mass="34702">MAFRVALVVTLWVAAFIGAHAISHDMKQELDRVSQDVTTYPYHIDFKTCPTSIDIAYLVDGSDSISDGDYELEKTVVKVMAYFFGVMKLGTHAGVVNYGQTATTAIRFLDFDNFNAFRNAVKSLVKIGGGTRIDRALEEAHDNLFMGGGGARAARKIPKVAVVFTDGVSGGQSLANAVQQLVAKGVIVIVIGVGKDIDINALRQLTPRPDLVYTATDFLDLYIKAGFFARQICQHAKNRGNIGPDGPQGPDGAGGPQGPVGEAGRPGNRGTRGGFGPKGFKGAQGLTGESGAPGVSGADGNPGPQGNKGPKGQQGGPGTQFQEEDIFYQL</sequence>
<dbReference type="PROSITE" id="PS50234">
    <property type="entry name" value="VWFA"/>
    <property type="match status" value="1"/>
</dbReference>
<dbReference type="InterPro" id="IPR002035">
    <property type="entry name" value="VWF_A"/>
</dbReference>
<proteinExistence type="predicted"/>
<keyword evidence="5" id="KW-1185">Reference proteome</keyword>
<dbReference type="AlphaFoldDB" id="A0A6S7GAB5"/>
<feature type="compositionally biased region" description="Low complexity" evidence="2">
    <location>
        <begin position="301"/>
        <end position="311"/>
    </location>
</feature>
<feature type="compositionally biased region" description="Gly residues" evidence="2">
    <location>
        <begin position="270"/>
        <end position="279"/>
    </location>
</feature>
<name>A0A6S7GAB5_PARCT</name>